<dbReference type="SUPFAM" id="SSF82671">
    <property type="entry name" value="SEA domain"/>
    <property type="match status" value="1"/>
</dbReference>
<organism evidence="3 4">
    <name type="scientific">Salvator merianae</name>
    <name type="common">Argentine black and white tegu</name>
    <name type="synonym">Tupinambis merianae</name>
    <dbReference type="NCBI Taxonomy" id="96440"/>
    <lineage>
        <taxon>Eukaryota</taxon>
        <taxon>Metazoa</taxon>
        <taxon>Chordata</taxon>
        <taxon>Craniata</taxon>
        <taxon>Vertebrata</taxon>
        <taxon>Euteleostomi</taxon>
        <taxon>Lepidosauria</taxon>
        <taxon>Squamata</taxon>
        <taxon>Bifurcata</taxon>
        <taxon>Unidentata</taxon>
        <taxon>Episquamata</taxon>
        <taxon>Laterata</taxon>
        <taxon>Teiioidea</taxon>
        <taxon>Teiidae</taxon>
        <taxon>Salvator</taxon>
    </lineage>
</organism>
<feature type="region of interest" description="Disordered" evidence="1">
    <location>
        <begin position="1"/>
        <end position="50"/>
    </location>
</feature>
<evidence type="ECO:0000313" key="3">
    <source>
        <dbReference type="Ensembl" id="ENSSMRP00000002333.1"/>
    </source>
</evidence>
<keyword evidence="4" id="KW-1185">Reference proteome</keyword>
<dbReference type="Gene3D" id="3.30.70.960">
    <property type="entry name" value="SEA domain"/>
    <property type="match status" value="1"/>
</dbReference>
<dbReference type="Proteomes" id="UP000694421">
    <property type="component" value="Unplaced"/>
</dbReference>
<evidence type="ECO:0000313" key="4">
    <source>
        <dbReference type="Proteomes" id="UP000694421"/>
    </source>
</evidence>
<proteinExistence type="predicted"/>
<sequence>TATTTASTVSSTPSEASATSLSTVSSTPSHSSKTSPPSHTTGTISTPSTPPFVINIYVKYHITNRNFTNDLLDPTTSAYRELKKTINKMLQIYKEILNLNNERLLFLGTTETPG</sequence>
<name>A0A8D0B3F0_SALMN</name>
<dbReference type="InterPro" id="IPR000082">
    <property type="entry name" value="SEA_dom"/>
</dbReference>
<dbReference type="PROSITE" id="PS50024">
    <property type="entry name" value="SEA"/>
    <property type="match status" value="1"/>
</dbReference>
<evidence type="ECO:0000259" key="2">
    <source>
        <dbReference type="PROSITE" id="PS50024"/>
    </source>
</evidence>
<reference evidence="3" key="1">
    <citation type="submission" date="2025-08" db="UniProtKB">
        <authorList>
            <consortium name="Ensembl"/>
        </authorList>
    </citation>
    <scope>IDENTIFICATION</scope>
</reference>
<accession>A0A8D0B3F0</accession>
<dbReference type="Ensembl" id="ENSSMRT00000002783.1">
    <property type="protein sequence ID" value="ENSSMRP00000002333.1"/>
    <property type="gene ID" value="ENSSMRG00000001994.1"/>
</dbReference>
<evidence type="ECO:0000256" key="1">
    <source>
        <dbReference type="SAM" id="MobiDB-lite"/>
    </source>
</evidence>
<feature type="compositionally biased region" description="Low complexity" evidence="1">
    <location>
        <begin position="1"/>
        <end position="47"/>
    </location>
</feature>
<dbReference type="InterPro" id="IPR036364">
    <property type="entry name" value="SEA_dom_sf"/>
</dbReference>
<protein>
    <recommendedName>
        <fullName evidence="2">SEA domain-containing protein</fullName>
    </recommendedName>
</protein>
<reference evidence="3" key="2">
    <citation type="submission" date="2025-09" db="UniProtKB">
        <authorList>
            <consortium name="Ensembl"/>
        </authorList>
    </citation>
    <scope>IDENTIFICATION</scope>
</reference>
<dbReference type="AlphaFoldDB" id="A0A8D0B3F0"/>
<feature type="domain" description="SEA" evidence="2">
    <location>
        <begin position="52"/>
        <end position="114"/>
    </location>
</feature>